<dbReference type="EMBL" id="RBIM01000001">
    <property type="protein sequence ID" value="RKR03675.1"/>
    <property type="molecule type" value="Genomic_DNA"/>
</dbReference>
<feature type="transmembrane region" description="Helical" evidence="1">
    <location>
        <begin position="7"/>
        <end position="27"/>
    </location>
</feature>
<gene>
    <name evidence="2" type="ORF">C7435_0112</name>
</gene>
<sequence>MANWNLLIAMTAFAAFISATMIGLIYIPSWILLISLICMGFIVPLGRIYVTKPSQFPWARTLTRQKRDRVWFVLVESSILVVALYQLTHSSNDYAFDTMAWLWIVVIALFSMLLGVALGQLAPAKDNDNGDIDGSR</sequence>
<keyword evidence="1" id="KW-1133">Transmembrane helix</keyword>
<comment type="caution">
    <text evidence="2">The sequence shown here is derived from an EMBL/GenBank/DDBJ whole genome shotgun (WGS) entry which is preliminary data.</text>
</comment>
<evidence type="ECO:0000313" key="2">
    <source>
        <dbReference type="EMBL" id="RKR03675.1"/>
    </source>
</evidence>
<keyword evidence="1" id="KW-0472">Membrane</keyword>
<evidence type="ECO:0000313" key="3">
    <source>
        <dbReference type="Proteomes" id="UP000273675"/>
    </source>
</evidence>
<dbReference type="Proteomes" id="UP000273675">
    <property type="component" value="Unassembled WGS sequence"/>
</dbReference>
<proteinExistence type="predicted"/>
<feature type="transmembrane region" description="Helical" evidence="1">
    <location>
        <begin position="70"/>
        <end position="88"/>
    </location>
</feature>
<keyword evidence="1" id="KW-0812">Transmembrane</keyword>
<feature type="transmembrane region" description="Helical" evidence="1">
    <location>
        <begin position="33"/>
        <end position="50"/>
    </location>
</feature>
<accession>A0A495DL86</accession>
<name>A0A495DL86_9PROT</name>
<reference evidence="2 3" key="1">
    <citation type="submission" date="2018-10" db="EMBL/GenBank/DDBJ databases">
        <title>Genomic Encyclopedia of Type Strains, Phase IV (KMG-IV): sequencing the most valuable type-strain genomes for metagenomic binning, comparative biology and taxonomic classification.</title>
        <authorList>
            <person name="Goeker M."/>
        </authorList>
    </citation>
    <scope>NUCLEOTIDE SEQUENCE [LARGE SCALE GENOMIC DNA]</scope>
    <source>
        <strain evidence="2 3">DSM 4734</strain>
    </source>
</reference>
<feature type="transmembrane region" description="Helical" evidence="1">
    <location>
        <begin position="100"/>
        <end position="119"/>
    </location>
</feature>
<protein>
    <recommendedName>
        <fullName evidence="4">Transmembrane protein</fullName>
    </recommendedName>
</protein>
<evidence type="ECO:0000256" key="1">
    <source>
        <dbReference type="SAM" id="Phobius"/>
    </source>
</evidence>
<dbReference type="AlphaFoldDB" id="A0A495DL86"/>
<dbReference type="RefSeq" id="WP_121209630.1">
    <property type="nucleotide sequence ID" value="NZ_RBIM01000001.1"/>
</dbReference>
<organism evidence="2 3">
    <name type="scientific">Maricaulis maris</name>
    <dbReference type="NCBI Taxonomy" id="74318"/>
    <lineage>
        <taxon>Bacteria</taxon>
        <taxon>Pseudomonadati</taxon>
        <taxon>Pseudomonadota</taxon>
        <taxon>Alphaproteobacteria</taxon>
        <taxon>Maricaulales</taxon>
        <taxon>Maricaulaceae</taxon>
        <taxon>Maricaulis</taxon>
    </lineage>
</organism>
<evidence type="ECO:0008006" key="4">
    <source>
        <dbReference type="Google" id="ProtNLM"/>
    </source>
</evidence>